<keyword evidence="2 5" id="KW-0238">DNA-binding</keyword>
<sequence length="349" mass="37063">MGTLDRAEHDRPRATLASVAALAQVSPQTVSNVLNAPHLVRADTTARVREAIDELGYRPLAAARQMRTRRSRIIGLRLEPLRDGINGVVLDRFLHALTEEAQSGGYRVMLFTAHDDADEIAQYGELLVTTSIDGFVLTGTHHDDPRTTWLTERAVPFVAFGRPWSDDPRAARGHSWVDVDGASGTRAATEHLLAEGHRRVGYLGWPAGKGVADDRRRGWREAVDQHLGDLRAAADAWEIRSEDGVAAGISGARALLGRPNPPTALVCASDSLAIGAAAAGGGLTVIGFDDTPAAAAMGISSVAQPLVEAARNCFALLHERLDAPDGAPPPTAQRLLAPDLVLRAGTPPA</sequence>
<keyword evidence="1" id="KW-0805">Transcription regulation</keyword>
<dbReference type="InterPro" id="IPR000843">
    <property type="entry name" value="HTH_LacI"/>
</dbReference>
<dbReference type="InterPro" id="IPR046335">
    <property type="entry name" value="LacI/GalR-like_sensor"/>
</dbReference>
<keyword evidence="6" id="KW-1185">Reference proteome</keyword>
<evidence type="ECO:0000256" key="3">
    <source>
        <dbReference type="ARBA" id="ARBA00023163"/>
    </source>
</evidence>
<evidence type="ECO:0000313" key="6">
    <source>
        <dbReference type="Proteomes" id="UP001596157"/>
    </source>
</evidence>
<proteinExistence type="predicted"/>
<dbReference type="GO" id="GO:0003677">
    <property type="term" value="F:DNA binding"/>
    <property type="evidence" value="ECO:0007669"/>
    <property type="project" value="UniProtKB-KW"/>
</dbReference>
<dbReference type="EMBL" id="JBHSKF010000025">
    <property type="protein sequence ID" value="MFC5291274.1"/>
    <property type="molecule type" value="Genomic_DNA"/>
</dbReference>
<dbReference type="InterPro" id="IPR028082">
    <property type="entry name" value="Peripla_BP_I"/>
</dbReference>
<reference evidence="6" key="1">
    <citation type="journal article" date="2019" name="Int. J. Syst. Evol. Microbiol.">
        <title>The Global Catalogue of Microorganisms (GCM) 10K type strain sequencing project: providing services to taxonomists for standard genome sequencing and annotation.</title>
        <authorList>
            <consortium name="The Broad Institute Genomics Platform"/>
            <consortium name="The Broad Institute Genome Sequencing Center for Infectious Disease"/>
            <person name="Wu L."/>
            <person name="Ma J."/>
        </authorList>
    </citation>
    <scope>NUCLEOTIDE SEQUENCE [LARGE SCALE GENOMIC DNA]</scope>
    <source>
        <strain evidence="6">CCUG 59778</strain>
    </source>
</reference>
<dbReference type="PROSITE" id="PS50932">
    <property type="entry name" value="HTH_LACI_2"/>
    <property type="match status" value="1"/>
</dbReference>
<evidence type="ECO:0000313" key="5">
    <source>
        <dbReference type="EMBL" id="MFC5291274.1"/>
    </source>
</evidence>
<name>A0ABW0EYF3_9PSEU</name>
<dbReference type="PANTHER" id="PTHR30146">
    <property type="entry name" value="LACI-RELATED TRANSCRIPTIONAL REPRESSOR"/>
    <property type="match status" value="1"/>
</dbReference>
<gene>
    <name evidence="5" type="ORF">ACFPM7_29850</name>
</gene>
<evidence type="ECO:0000256" key="2">
    <source>
        <dbReference type="ARBA" id="ARBA00023125"/>
    </source>
</evidence>
<dbReference type="RefSeq" id="WP_378251188.1">
    <property type="nucleotide sequence ID" value="NZ_JBHSKF010000025.1"/>
</dbReference>
<protein>
    <submittedName>
        <fullName evidence="5">LacI family DNA-binding transcriptional regulator</fullName>
    </submittedName>
</protein>
<dbReference type="PANTHER" id="PTHR30146:SF109">
    <property type="entry name" value="HTH-TYPE TRANSCRIPTIONAL REGULATOR GALS"/>
    <property type="match status" value="1"/>
</dbReference>
<dbReference type="Pfam" id="PF13377">
    <property type="entry name" value="Peripla_BP_3"/>
    <property type="match status" value="1"/>
</dbReference>
<dbReference type="SUPFAM" id="SSF53822">
    <property type="entry name" value="Periplasmic binding protein-like I"/>
    <property type="match status" value="1"/>
</dbReference>
<dbReference type="Proteomes" id="UP001596157">
    <property type="component" value="Unassembled WGS sequence"/>
</dbReference>
<dbReference type="Gene3D" id="1.10.260.40">
    <property type="entry name" value="lambda repressor-like DNA-binding domains"/>
    <property type="match status" value="1"/>
</dbReference>
<organism evidence="5 6">
    <name type="scientific">Actinokineospora guangxiensis</name>
    <dbReference type="NCBI Taxonomy" id="1490288"/>
    <lineage>
        <taxon>Bacteria</taxon>
        <taxon>Bacillati</taxon>
        <taxon>Actinomycetota</taxon>
        <taxon>Actinomycetes</taxon>
        <taxon>Pseudonocardiales</taxon>
        <taxon>Pseudonocardiaceae</taxon>
        <taxon>Actinokineospora</taxon>
    </lineage>
</organism>
<dbReference type="Gene3D" id="3.40.50.2300">
    <property type="match status" value="2"/>
</dbReference>
<dbReference type="SMART" id="SM00354">
    <property type="entry name" value="HTH_LACI"/>
    <property type="match status" value="1"/>
</dbReference>
<keyword evidence="3" id="KW-0804">Transcription</keyword>
<dbReference type="CDD" id="cd01392">
    <property type="entry name" value="HTH_LacI"/>
    <property type="match status" value="1"/>
</dbReference>
<comment type="caution">
    <text evidence="5">The sequence shown here is derived from an EMBL/GenBank/DDBJ whole genome shotgun (WGS) entry which is preliminary data.</text>
</comment>
<accession>A0ABW0EYF3</accession>
<feature type="domain" description="HTH lacI-type" evidence="4">
    <location>
        <begin position="14"/>
        <end position="68"/>
    </location>
</feature>
<dbReference type="InterPro" id="IPR010982">
    <property type="entry name" value="Lambda_DNA-bd_dom_sf"/>
</dbReference>
<dbReference type="SUPFAM" id="SSF47413">
    <property type="entry name" value="lambda repressor-like DNA-binding domains"/>
    <property type="match status" value="1"/>
</dbReference>
<dbReference type="Pfam" id="PF00356">
    <property type="entry name" value="LacI"/>
    <property type="match status" value="1"/>
</dbReference>
<evidence type="ECO:0000259" key="4">
    <source>
        <dbReference type="PROSITE" id="PS50932"/>
    </source>
</evidence>
<evidence type="ECO:0000256" key="1">
    <source>
        <dbReference type="ARBA" id="ARBA00023015"/>
    </source>
</evidence>